<reference evidence="3" key="1">
    <citation type="submission" date="2023-07" db="EMBL/GenBank/DDBJ databases">
        <title>Whole genome sequence analysis of rice epiphytic Sphingomonas sanguinis OsEp_Plm_15B2.</title>
        <authorList>
            <person name="Sahu K.P."/>
            <person name="Asharani P."/>
            <person name="Reddy B."/>
            <person name="Kumar A."/>
        </authorList>
    </citation>
    <scope>NUCLEOTIDE SEQUENCE [LARGE SCALE GENOMIC DNA]</scope>
    <source>
        <strain evidence="3">OsEp_Plm_15B2</strain>
    </source>
</reference>
<dbReference type="EMBL" id="JAOBTW010000008">
    <property type="protein sequence ID" value="MDZ7282160.1"/>
    <property type="molecule type" value="Genomic_DNA"/>
</dbReference>
<dbReference type="RefSeq" id="WP_322539254.1">
    <property type="nucleotide sequence ID" value="NZ_JAOBTW010000008.1"/>
</dbReference>
<dbReference type="Proteomes" id="UP001292182">
    <property type="component" value="Unassembled WGS sequence"/>
</dbReference>
<proteinExistence type="predicted"/>
<dbReference type="InterPro" id="IPR025235">
    <property type="entry name" value="DUF4178"/>
</dbReference>
<accession>A0ABU5LR07</accession>
<name>A0ABU5LR07_9SPHN</name>
<comment type="caution">
    <text evidence="2">The sequence shown here is derived from an EMBL/GenBank/DDBJ whole genome shotgun (WGS) entry which is preliminary data.</text>
</comment>
<protein>
    <submittedName>
        <fullName evidence="2">DUF4178 domain-containing protein</fullName>
    </submittedName>
</protein>
<sequence length="222" mass="23894">MDQPACPQCGAPVAFRSALPSRVCDYCRSLLVRDGEALRRVGQVAAVPDDVSPLQLGARGRFDGHRFELVGRVRWRWTDGAWNEWYAAVDTGGFWWLGEAMGRYMLLAAAGDDAKLASVWRKIAAGGTPSIGEQAEIAGADYRVTDVRHVECVASEGELPTPLPSGGQALSIDLTGSGGRCACIQRDGAEISLYTGRYVTLADIAATGLRRFDGWPMPDYAA</sequence>
<dbReference type="Pfam" id="PF13785">
    <property type="entry name" value="DUF4178"/>
    <property type="match status" value="1"/>
</dbReference>
<organism evidence="2 3">
    <name type="scientific">Sphingomonas sanguinis</name>
    <dbReference type="NCBI Taxonomy" id="33051"/>
    <lineage>
        <taxon>Bacteria</taxon>
        <taxon>Pseudomonadati</taxon>
        <taxon>Pseudomonadota</taxon>
        <taxon>Alphaproteobacteria</taxon>
        <taxon>Sphingomonadales</taxon>
        <taxon>Sphingomonadaceae</taxon>
        <taxon>Sphingomonas</taxon>
    </lineage>
</organism>
<gene>
    <name evidence="2" type="ORF">N4G62_08985</name>
</gene>
<evidence type="ECO:0000313" key="3">
    <source>
        <dbReference type="Proteomes" id="UP001292182"/>
    </source>
</evidence>
<keyword evidence="3" id="KW-1185">Reference proteome</keyword>
<evidence type="ECO:0000313" key="2">
    <source>
        <dbReference type="EMBL" id="MDZ7282160.1"/>
    </source>
</evidence>
<feature type="domain" description="DUF4178" evidence="1">
    <location>
        <begin position="55"/>
        <end position="199"/>
    </location>
</feature>
<evidence type="ECO:0000259" key="1">
    <source>
        <dbReference type="Pfam" id="PF13785"/>
    </source>
</evidence>